<dbReference type="SUPFAM" id="SSF48726">
    <property type="entry name" value="Immunoglobulin"/>
    <property type="match status" value="1"/>
</dbReference>
<dbReference type="GeneTree" id="ENSGT00940000176982"/>
<dbReference type="Pfam" id="PF07686">
    <property type="entry name" value="V-set"/>
    <property type="match status" value="1"/>
</dbReference>
<evidence type="ECO:0000256" key="3">
    <source>
        <dbReference type="ARBA" id="ARBA00023319"/>
    </source>
</evidence>
<feature type="domain" description="Ig-like" evidence="6">
    <location>
        <begin position="2"/>
        <end position="125"/>
    </location>
</feature>
<dbReference type="Proteomes" id="UP000265160">
    <property type="component" value="Unplaced"/>
</dbReference>
<evidence type="ECO:0000259" key="6">
    <source>
        <dbReference type="PROSITE" id="PS50835"/>
    </source>
</evidence>
<evidence type="ECO:0000256" key="5">
    <source>
        <dbReference type="SAM" id="SignalP"/>
    </source>
</evidence>
<feature type="chain" id="PRO_5018085962" description="Ig-like domain-containing protein" evidence="5">
    <location>
        <begin position="18"/>
        <end position="231"/>
    </location>
</feature>
<dbReference type="InterPro" id="IPR013106">
    <property type="entry name" value="Ig_V-set"/>
</dbReference>
<reference evidence="7" key="1">
    <citation type="submission" date="2025-08" db="UniProtKB">
        <authorList>
            <consortium name="Ensembl"/>
        </authorList>
    </citation>
    <scope>IDENTIFICATION</scope>
</reference>
<dbReference type="STRING" id="106582.ENSMZEP00005020529"/>
<comment type="subcellular location">
    <subcellularLocation>
        <location evidence="1">Membrane</location>
    </subcellularLocation>
</comment>
<proteinExistence type="predicted"/>
<dbReference type="PROSITE" id="PS50835">
    <property type="entry name" value="IG_LIKE"/>
    <property type="match status" value="1"/>
</dbReference>
<feature type="signal peptide" evidence="5">
    <location>
        <begin position="1"/>
        <end position="17"/>
    </location>
</feature>
<keyword evidence="5" id="KW-0732">Signal</keyword>
<keyword evidence="8" id="KW-1185">Reference proteome</keyword>
<dbReference type="PANTHER" id="PTHR24100:SF151">
    <property type="entry name" value="ICOS LIGAND"/>
    <property type="match status" value="1"/>
</dbReference>
<feature type="transmembrane region" description="Helical" evidence="4">
    <location>
        <begin position="189"/>
        <end position="210"/>
    </location>
</feature>
<evidence type="ECO:0000256" key="1">
    <source>
        <dbReference type="ARBA" id="ARBA00004370"/>
    </source>
</evidence>
<protein>
    <recommendedName>
        <fullName evidence="6">Ig-like domain-containing protein</fullName>
    </recommendedName>
</protein>
<reference evidence="7" key="2">
    <citation type="submission" date="2025-09" db="UniProtKB">
        <authorList>
            <consortium name="Ensembl"/>
        </authorList>
    </citation>
    <scope>IDENTIFICATION</scope>
</reference>
<evidence type="ECO:0000256" key="2">
    <source>
        <dbReference type="ARBA" id="ARBA00023136"/>
    </source>
</evidence>
<dbReference type="InterPro" id="IPR050504">
    <property type="entry name" value="IgSF_BTN/MOG"/>
</dbReference>
<dbReference type="SMART" id="SM00409">
    <property type="entry name" value="IG"/>
    <property type="match status" value="1"/>
</dbReference>
<name>A0A3P9CER4_9CICH</name>
<dbReference type="GO" id="GO:0005102">
    <property type="term" value="F:signaling receptor binding"/>
    <property type="evidence" value="ECO:0007669"/>
    <property type="project" value="TreeGrafter"/>
</dbReference>
<dbReference type="InterPro" id="IPR007110">
    <property type="entry name" value="Ig-like_dom"/>
</dbReference>
<accession>A0A3P9CER4</accession>
<feature type="transmembrane region" description="Helical" evidence="4">
    <location>
        <begin position="127"/>
        <end position="149"/>
    </location>
</feature>
<evidence type="ECO:0000313" key="8">
    <source>
        <dbReference type="Proteomes" id="UP000265160"/>
    </source>
</evidence>
<dbReference type="PANTHER" id="PTHR24100">
    <property type="entry name" value="BUTYROPHILIN"/>
    <property type="match status" value="1"/>
</dbReference>
<dbReference type="GO" id="GO:0050852">
    <property type="term" value="P:T cell receptor signaling pathway"/>
    <property type="evidence" value="ECO:0007669"/>
    <property type="project" value="TreeGrafter"/>
</dbReference>
<keyword evidence="4" id="KW-0812">Transmembrane</keyword>
<dbReference type="AlphaFoldDB" id="A0A3P9CER4"/>
<keyword evidence="4" id="KW-1133">Transmembrane helix</keyword>
<keyword evidence="3" id="KW-0393">Immunoglobulin domain</keyword>
<dbReference type="InterPro" id="IPR036179">
    <property type="entry name" value="Ig-like_dom_sf"/>
</dbReference>
<evidence type="ECO:0000256" key="4">
    <source>
        <dbReference type="SAM" id="Phobius"/>
    </source>
</evidence>
<dbReference type="Gene3D" id="2.60.40.10">
    <property type="entry name" value="Immunoglobulins"/>
    <property type="match status" value="1"/>
</dbReference>
<dbReference type="GO" id="GO:0001817">
    <property type="term" value="P:regulation of cytokine production"/>
    <property type="evidence" value="ECO:0007669"/>
    <property type="project" value="TreeGrafter"/>
</dbReference>
<dbReference type="Ensembl" id="ENSMZET00005021193.1">
    <property type="protein sequence ID" value="ENSMZEP00005020529.1"/>
    <property type="gene ID" value="ENSMZEG00005015391.1"/>
</dbReference>
<dbReference type="InterPro" id="IPR003599">
    <property type="entry name" value="Ig_sub"/>
</dbReference>
<dbReference type="InterPro" id="IPR013783">
    <property type="entry name" value="Ig-like_fold"/>
</dbReference>
<sequence length="231" mass="26647">GPAFFTAFFWINCGVFSFKYPVLTLEEDVTLQCQISTDERISVLKWSRADLNTDGYVYFYRNKRSYENYQHPSFHGRVKLKHPEMKDGDVSVILKKVTFNDTGMYECHIAVRNPVRSKRVHTEISHFINLTVTGEFVYTHSMLLTLWMINSKTLTADVFSAGETDKTLLEQQLKEKGATDMYDGKAETLSIQIVVVIVLITAVIGFMVFLRFKRSKEQFPAKPSDKREEMA</sequence>
<evidence type="ECO:0000313" key="7">
    <source>
        <dbReference type="Ensembl" id="ENSMZEP00005020529.1"/>
    </source>
</evidence>
<organism evidence="7 8">
    <name type="scientific">Maylandia zebra</name>
    <name type="common">zebra mbuna</name>
    <dbReference type="NCBI Taxonomy" id="106582"/>
    <lineage>
        <taxon>Eukaryota</taxon>
        <taxon>Metazoa</taxon>
        <taxon>Chordata</taxon>
        <taxon>Craniata</taxon>
        <taxon>Vertebrata</taxon>
        <taxon>Euteleostomi</taxon>
        <taxon>Actinopterygii</taxon>
        <taxon>Neopterygii</taxon>
        <taxon>Teleostei</taxon>
        <taxon>Neoteleostei</taxon>
        <taxon>Acanthomorphata</taxon>
        <taxon>Ovalentaria</taxon>
        <taxon>Cichlomorphae</taxon>
        <taxon>Cichliformes</taxon>
        <taxon>Cichlidae</taxon>
        <taxon>African cichlids</taxon>
        <taxon>Pseudocrenilabrinae</taxon>
        <taxon>Haplochromini</taxon>
        <taxon>Maylandia</taxon>
        <taxon>Maylandia zebra complex</taxon>
    </lineage>
</organism>
<dbReference type="GO" id="GO:0009897">
    <property type="term" value="C:external side of plasma membrane"/>
    <property type="evidence" value="ECO:0007669"/>
    <property type="project" value="TreeGrafter"/>
</dbReference>
<keyword evidence="2 4" id="KW-0472">Membrane</keyword>